<dbReference type="InterPro" id="IPR017998">
    <property type="entry name" value="Chaperone_TCP-1"/>
</dbReference>
<dbReference type="SUPFAM" id="SSF54849">
    <property type="entry name" value="GroEL-intermediate domain like"/>
    <property type="match status" value="1"/>
</dbReference>
<comment type="caution">
    <text evidence="5">The sequence shown here is derived from an EMBL/GenBank/DDBJ whole genome shotgun (WGS) entry which is preliminary data.</text>
</comment>
<accession>A0AA41V1A0</accession>
<dbReference type="Gene3D" id="1.10.560.10">
    <property type="entry name" value="GroEL-like equatorial domain"/>
    <property type="match status" value="1"/>
</dbReference>
<evidence type="ECO:0000256" key="4">
    <source>
        <dbReference type="ARBA" id="ARBA00023186"/>
    </source>
</evidence>
<dbReference type="InterPro" id="IPR002423">
    <property type="entry name" value="Cpn60/GroEL/TCP-1"/>
</dbReference>
<reference evidence="5" key="1">
    <citation type="submission" date="2022-03" db="EMBL/GenBank/DDBJ databases">
        <title>A functionally conserved STORR gene fusion in Papaver species that diverged 16.8 million years ago.</title>
        <authorList>
            <person name="Catania T."/>
        </authorList>
    </citation>
    <scope>NUCLEOTIDE SEQUENCE</scope>
    <source>
        <strain evidence="5">S-191538</strain>
    </source>
</reference>
<evidence type="ECO:0008006" key="7">
    <source>
        <dbReference type="Google" id="ProtNLM"/>
    </source>
</evidence>
<keyword evidence="4" id="KW-0143">Chaperone</keyword>
<dbReference type="Pfam" id="PF00118">
    <property type="entry name" value="Cpn60_TCP1"/>
    <property type="match status" value="1"/>
</dbReference>
<dbReference type="Proteomes" id="UP001177140">
    <property type="component" value="Unassembled WGS sequence"/>
</dbReference>
<dbReference type="InterPro" id="IPR027410">
    <property type="entry name" value="TCP-1-like_intermed_sf"/>
</dbReference>
<dbReference type="GO" id="GO:0140662">
    <property type="term" value="F:ATP-dependent protein folding chaperone"/>
    <property type="evidence" value="ECO:0007669"/>
    <property type="project" value="InterPro"/>
</dbReference>
<evidence type="ECO:0000256" key="1">
    <source>
        <dbReference type="ARBA" id="ARBA00008020"/>
    </source>
</evidence>
<evidence type="ECO:0000256" key="2">
    <source>
        <dbReference type="ARBA" id="ARBA00022741"/>
    </source>
</evidence>
<dbReference type="SUPFAM" id="SSF52029">
    <property type="entry name" value="GroEL apical domain-like"/>
    <property type="match status" value="1"/>
</dbReference>
<dbReference type="SUPFAM" id="SSF48592">
    <property type="entry name" value="GroEL equatorial domain-like"/>
    <property type="match status" value="1"/>
</dbReference>
<proteinExistence type="inferred from homology"/>
<dbReference type="AlphaFoldDB" id="A0AA41V1A0"/>
<keyword evidence="3" id="KW-0067">ATP-binding</keyword>
<keyword evidence="6" id="KW-1185">Reference proteome</keyword>
<dbReference type="Gene3D" id="3.50.7.10">
    <property type="entry name" value="GroEL"/>
    <property type="match status" value="1"/>
</dbReference>
<dbReference type="PANTHER" id="PTHR11353">
    <property type="entry name" value="CHAPERONIN"/>
    <property type="match status" value="1"/>
</dbReference>
<sequence>MDEMVDEASTATCQTLDVLDHTAGLLDLLFTVYSSPDLLVDILNLQKDSEFIERKVAAVLLRELLKASTLFIERGVRSESLVRSFRVAANLAVKKITDISFSYQNSQEKKLVLVKCASSALPSQFNGAEKEFFASMVVDAVTTSCSPDELSLINIKRVPGGTIFDTFVVNGIAFKATFWCAGFMHQISNPKILIVIVELESNPADIRHSDPLEIQTGGIRYDKLEKCALSGANIILSCFPFSDAAVKFFIGKDIFCVGQVTKEDLQQVAATSGAIMHDSLDNIKEEVLGTCELFEVKQVGSEWFNIFSGCPVDAAKTIVLRGTDQYADGSFNDSVMILTRVIKNPDFVAGGGATDMEISRCLMTHAETTVGKSRQFIEAYAKAVKAIPKQLFDDAGMDSESLLFQLKDKSSLFGVNIMTGCIVNAYENFIWEPAFLKTNAISSATEAACLVLGDANGNQFGRNMRRKCLGT</sequence>
<protein>
    <recommendedName>
        <fullName evidence="7">CCT-eta</fullName>
    </recommendedName>
</protein>
<evidence type="ECO:0000313" key="6">
    <source>
        <dbReference type="Proteomes" id="UP001177140"/>
    </source>
</evidence>
<dbReference type="EMBL" id="JAJJMA010073973">
    <property type="protein sequence ID" value="MCL7027947.1"/>
    <property type="molecule type" value="Genomic_DNA"/>
</dbReference>
<name>A0AA41V1A0_PAPNU</name>
<dbReference type="Gene3D" id="3.30.260.10">
    <property type="entry name" value="TCP-1-like chaperonin intermediate domain"/>
    <property type="match status" value="1"/>
</dbReference>
<dbReference type="InterPro" id="IPR027413">
    <property type="entry name" value="GROEL-like_equatorial_sf"/>
</dbReference>
<evidence type="ECO:0000256" key="3">
    <source>
        <dbReference type="ARBA" id="ARBA00022840"/>
    </source>
</evidence>
<evidence type="ECO:0000313" key="5">
    <source>
        <dbReference type="EMBL" id="MCL7027947.1"/>
    </source>
</evidence>
<comment type="similarity">
    <text evidence="1">Belongs to the TCP-1 chaperonin family.</text>
</comment>
<organism evidence="5 6">
    <name type="scientific">Papaver nudicaule</name>
    <name type="common">Iceland poppy</name>
    <dbReference type="NCBI Taxonomy" id="74823"/>
    <lineage>
        <taxon>Eukaryota</taxon>
        <taxon>Viridiplantae</taxon>
        <taxon>Streptophyta</taxon>
        <taxon>Embryophyta</taxon>
        <taxon>Tracheophyta</taxon>
        <taxon>Spermatophyta</taxon>
        <taxon>Magnoliopsida</taxon>
        <taxon>Ranunculales</taxon>
        <taxon>Papaveraceae</taxon>
        <taxon>Papaveroideae</taxon>
        <taxon>Papaver</taxon>
    </lineage>
</organism>
<dbReference type="GO" id="GO:0005524">
    <property type="term" value="F:ATP binding"/>
    <property type="evidence" value="ECO:0007669"/>
    <property type="project" value="UniProtKB-KW"/>
</dbReference>
<dbReference type="InterPro" id="IPR027409">
    <property type="entry name" value="GroEL-like_apical_dom_sf"/>
</dbReference>
<keyword evidence="2" id="KW-0547">Nucleotide-binding</keyword>
<gene>
    <name evidence="5" type="ORF">MKW94_025158</name>
</gene>